<dbReference type="AlphaFoldDB" id="W7YPV9"/>
<dbReference type="InterPro" id="IPR001753">
    <property type="entry name" value="Enoyl-CoA_hydra/iso"/>
</dbReference>
<sequence>MKQARVITLERKNRVGYIVINRPKANCYEINFHKQLIACLEEANADDEIKVIVVKSALEKFFCAGADIKVFEANTVAENKVMVKHAQMVADKLSNSPKVTIAAINGHALGGGLELAMACDFRLASEGKYFMGLPEIKLGLMPGNGGSQRLIRLIDKSKALELLMTGDHMDLRRHMKLDW</sequence>
<gene>
    <name evidence="3" type="ORF">JCM21142_83217</name>
</gene>
<evidence type="ECO:0000256" key="1">
    <source>
        <dbReference type="ARBA" id="ARBA00005254"/>
    </source>
</evidence>
<evidence type="ECO:0000313" key="4">
    <source>
        <dbReference type="Proteomes" id="UP000019402"/>
    </source>
</evidence>
<dbReference type="PANTHER" id="PTHR11941">
    <property type="entry name" value="ENOYL-COA HYDRATASE-RELATED"/>
    <property type="match status" value="1"/>
</dbReference>
<dbReference type="CDD" id="cd06558">
    <property type="entry name" value="crotonase-like"/>
    <property type="match status" value="1"/>
</dbReference>
<dbReference type="EMBL" id="BAMD01000047">
    <property type="protein sequence ID" value="GAF04509.1"/>
    <property type="molecule type" value="Genomic_DNA"/>
</dbReference>
<protein>
    <submittedName>
        <fullName evidence="3">Putative enoyl-CoA hydratase echA8</fullName>
    </submittedName>
</protein>
<dbReference type="PROSITE" id="PS00166">
    <property type="entry name" value="ENOYL_COA_HYDRATASE"/>
    <property type="match status" value="1"/>
</dbReference>
<dbReference type="SUPFAM" id="SSF52096">
    <property type="entry name" value="ClpP/crotonase"/>
    <property type="match status" value="1"/>
</dbReference>
<name>W7YPV9_9BACT</name>
<proteinExistence type="inferred from homology"/>
<dbReference type="Pfam" id="PF00378">
    <property type="entry name" value="ECH_1"/>
    <property type="match status" value="1"/>
</dbReference>
<evidence type="ECO:0000256" key="2">
    <source>
        <dbReference type="RuleBase" id="RU003707"/>
    </source>
</evidence>
<dbReference type="eggNOG" id="COG1024">
    <property type="taxonomic scope" value="Bacteria"/>
</dbReference>
<accession>W7YPV9</accession>
<dbReference type="PANTHER" id="PTHR11941:SF54">
    <property type="entry name" value="ENOYL-COA HYDRATASE, MITOCHONDRIAL"/>
    <property type="match status" value="1"/>
</dbReference>
<reference evidence="3 4" key="1">
    <citation type="journal article" date="2014" name="Genome Announc.">
        <title>Draft Genome Sequence of Cytophaga fermentans JCM 21142T, a Facultative Anaerobe Isolated from Marine Mud.</title>
        <authorList>
            <person name="Starns D."/>
            <person name="Oshima K."/>
            <person name="Suda W."/>
            <person name="Iino T."/>
            <person name="Yuki M."/>
            <person name="Inoue J."/>
            <person name="Kitamura K."/>
            <person name="Iida T."/>
            <person name="Darby A."/>
            <person name="Hattori M."/>
            <person name="Ohkuma M."/>
        </authorList>
    </citation>
    <scope>NUCLEOTIDE SEQUENCE [LARGE SCALE GENOMIC DNA]</scope>
    <source>
        <strain evidence="3 4">JCM 21142</strain>
    </source>
</reference>
<evidence type="ECO:0000313" key="3">
    <source>
        <dbReference type="EMBL" id="GAF04509.1"/>
    </source>
</evidence>
<dbReference type="InterPro" id="IPR029045">
    <property type="entry name" value="ClpP/crotonase-like_dom_sf"/>
</dbReference>
<comment type="caution">
    <text evidence="3">The sequence shown here is derived from an EMBL/GenBank/DDBJ whole genome shotgun (WGS) entry which is preliminary data.</text>
</comment>
<comment type="similarity">
    <text evidence="1 2">Belongs to the enoyl-CoA hydratase/isomerase family.</text>
</comment>
<dbReference type="STRING" id="869213.GCA_000517085_04664"/>
<dbReference type="Proteomes" id="UP000019402">
    <property type="component" value="Unassembled WGS sequence"/>
</dbReference>
<dbReference type="GO" id="GO:0006635">
    <property type="term" value="P:fatty acid beta-oxidation"/>
    <property type="evidence" value="ECO:0007669"/>
    <property type="project" value="TreeGrafter"/>
</dbReference>
<dbReference type="GO" id="GO:0003824">
    <property type="term" value="F:catalytic activity"/>
    <property type="evidence" value="ECO:0007669"/>
    <property type="project" value="InterPro"/>
</dbReference>
<dbReference type="Gene3D" id="3.90.226.10">
    <property type="entry name" value="2-enoyl-CoA Hydratase, Chain A, domain 1"/>
    <property type="match status" value="1"/>
</dbReference>
<organism evidence="3 4">
    <name type="scientific">Saccharicrinis fermentans DSM 9555 = JCM 21142</name>
    <dbReference type="NCBI Taxonomy" id="869213"/>
    <lineage>
        <taxon>Bacteria</taxon>
        <taxon>Pseudomonadati</taxon>
        <taxon>Bacteroidota</taxon>
        <taxon>Bacteroidia</taxon>
        <taxon>Marinilabiliales</taxon>
        <taxon>Marinilabiliaceae</taxon>
        <taxon>Saccharicrinis</taxon>
    </lineage>
</organism>
<dbReference type="InterPro" id="IPR018376">
    <property type="entry name" value="Enoyl-CoA_hyd/isom_CS"/>
</dbReference>
<keyword evidence="4" id="KW-1185">Reference proteome</keyword>